<feature type="compositionally biased region" description="Basic and acidic residues" evidence="12">
    <location>
        <begin position="100"/>
        <end position="185"/>
    </location>
</feature>
<dbReference type="Pfam" id="PF04760">
    <property type="entry name" value="IF2_N"/>
    <property type="match status" value="2"/>
</dbReference>
<keyword evidence="15" id="KW-1185">Reference proteome</keyword>
<dbReference type="InterPro" id="IPR053905">
    <property type="entry name" value="EF-G-like_DII"/>
</dbReference>
<dbReference type="GO" id="GO:0003924">
    <property type="term" value="F:GTPase activity"/>
    <property type="evidence" value="ECO:0007669"/>
    <property type="project" value="UniProtKB-UniRule"/>
</dbReference>
<evidence type="ECO:0000259" key="13">
    <source>
        <dbReference type="PROSITE" id="PS51722"/>
    </source>
</evidence>
<dbReference type="AlphaFoldDB" id="C7R7H7"/>
<feature type="region of interest" description="Disordered" evidence="12">
    <location>
        <begin position="51"/>
        <end position="245"/>
    </location>
</feature>
<dbReference type="RefSeq" id="WP_012800241.1">
    <property type="nucleotide sequence ID" value="NC_013166.1"/>
</dbReference>
<dbReference type="CDD" id="cd03702">
    <property type="entry name" value="IF2_mtIF2_II"/>
    <property type="match status" value="1"/>
</dbReference>
<dbReference type="FunCoup" id="C7R7H7">
    <property type="interactions" value="607"/>
</dbReference>
<dbReference type="InterPro" id="IPR006847">
    <property type="entry name" value="IF2_N"/>
</dbReference>
<keyword evidence="7 9" id="KW-0648">Protein biosynthesis</keyword>
<evidence type="ECO:0000313" key="14">
    <source>
        <dbReference type="EMBL" id="ACV25726.1"/>
    </source>
</evidence>
<dbReference type="InterPro" id="IPR009061">
    <property type="entry name" value="DNA-bd_dom_put_sf"/>
</dbReference>
<dbReference type="InterPro" id="IPR023115">
    <property type="entry name" value="TIF_IF2_dom3"/>
</dbReference>
<dbReference type="FunFam" id="2.40.30.10:FF:000008">
    <property type="entry name" value="Translation initiation factor IF-2"/>
    <property type="match status" value="1"/>
</dbReference>
<keyword evidence="8 9" id="KW-0342">GTP-binding</keyword>
<protein>
    <recommendedName>
        <fullName evidence="3 9">Translation initiation factor IF-2</fullName>
    </recommendedName>
</protein>
<comment type="function">
    <text evidence="9 10">One of the essential components for the initiation of protein synthesis. Protects formylmethionyl-tRNA from spontaneous hydrolysis and promotes its binding to the 30S ribosomal subunits. Also involved in the hydrolysis of GTP during the formation of the 70S ribosomal complex.</text>
</comment>
<dbReference type="SUPFAM" id="SSF50447">
    <property type="entry name" value="Translation proteins"/>
    <property type="match status" value="2"/>
</dbReference>
<evidence type="ECO:0000256" key="1">
    <source>
        <dbReference type="ARBA" id="ARBA00004496"/>
    </source>
</evidence>
<feature type="binding site" evidence="9">
    <location>
        <begin position="378"/>
        <end position="385"/>
    </location>
    <ligand>
        <name>GTP</name>
        <dbReference type="ChEBI" id="CHEBI:37565"/>
    </ligand>
</feature>
<feature type="compositionally biased region" description="Polar residues" evidence="12">
    <location>
        <begin position="67"/>
        <end position="80"/>
    </location>
</feature>
<dbReference type="PANTHER" id="PTHR43381">
    <property type="entry name" value="TRANSLATION INITIATION FACTOR IF-2-RELATED"/>
    <property type="match status" value="1"/>
</dbReference>
<gene>
    <name evidence="9" type="primary">infB</name>
    <name evidence="14" type="ordered locus">Kkor_0305</name>
</gene>
<feature type="binding site" evidence="9">
    <location>
        <begin position="478"/>
        <end position="481"/>
    </location>
    <ligand>
        <name>GTP</name>
        <dbReference type="ChEBI" id="CHEBI:37565"/>
    </ligand>
</feature>
<dbReference type="HOGENOM" id="CLU_006301_6_1_6"/>
<dbReference type="InterPro" id="IPR044145">
    <property type="entry name" value="IF2_II"/>
</dbReference>
<dbReference type="SUPFAM" id="SSF52540">
    <property type="entry name" value="P-loop containing nucleoside triphosphate hydrolases"/>
    <property type="match status" value="1"/>
</dbReference>
<evidence type="ECO:0000256" key="9">
    <source>
        <dbReference type="HAMAP-Rule" id="MF_00100"/>
    </source>
</evidence>
<feature type="binding site" evidence="9">
    <location>
        <begin position="424"/>
        <end position="428"/>
    </location>
    <ligand>
        <name>GTP</name>
        <dbReference type="ChEBI" id="CHEBI:37565"/>
    </ligand>
</feature>
<dbReference type="eggNOG" id="COG0532">
    <property type="taxonomic scope" value="Bacteria"/>
</dbReference>
<dbReference type="Pfam" id="PF08364">
    <property type="entry name" value="IF2_assoc"/>
    <property type="match status" value="1"/>
</dbReference>
<keyword evidence="6 9" id="KW-0547">Nucleotide-binding</keyword>
<comment type="similarity">
    <text evidence="2 9 10">Belongs to the TRAFAC class translation factor GTPase superfamily. Classic translation factor GTPase family. IF-2 subfamily.</text>
</comment>
<evidence type="ECO:0000256" key="3">
    <source>
        <dbReference type="ARBA" id="ARBA00020675"/>
    </source>
</evidence>
<dbReference type="NCBIfam" id="TIGR00487">
    <property type="entry name" value="IF-2"/>
    <property type="match status" value="1"/>
</dbReference>
<dbReference type="NCBIfam" id="TIGR00231">
    <property type="entry name" value="small_GTP"/>
    <property type="match status" value="1"/>
</dbReference>
<dbReference type="Pfam" id="PF11987">
    <property type="entry name" value="IF-2"/>
    <property type="match status" value="1"/>
</dbReference>
<evidence type="ECO:0000313" key="15">
    <source>
        <dbReference type="Proteomes" id="UP000001231"/>
    </source>
</evidence>
<dbReference type="PROSITE" id="PS51722">
    <property type="entry name" value="G_TR_2"/>
    <property type="match status" value="1"/>
</dbReference>
<dbReference type="GO" id="GO:0005525">
    <property type="term" value="F:GTP binding"/>
    <property type="evidence" value="ECO:0007669"/>
    <property type="project" value="UniProtKB-KW"/>
</dbReference>
<dbReference type="FunFam" id="2.40.30.10:FF:000007">
    <property type="entry name" value="Translation initiation factor IF-2"/>
    <property type="match status" value="1"/>
</dbReference>
<dbReference type="FunFam" id="3.40.50.300:FF:000019">
    <property type="entry name" value="Translation initiation factor IF-2"/>
    <property type="match status" value="1"/>
</dbReference>
<evidence type="ECO:0000256" key="4">
    <source>
        <dbReference type="ARBA" id="ARBA00022490"/>
    </source>
</evidence>
<evidence type="ECO:0000256" key="11">
    <source>
        <dbReference type="RuleBase" id="RU000645"/>
    </source>
</evidence>
<dbReference type="CDD" id="cd01887">
    <property type="entry name" value="IF2_eIF5B"/>
    <property type="match status" value="1"/>
</dbReference>
<feature type="compositionally biased region" description="Basic residues" evidence="12">
    <location>
        <begin position="186"/>
        <end position="195"/>
    </location>
</feature>
<dbReference type="InterPro" id="IPR000795">
    <property type="entry name" value="T_Tr_GTP-bd_dom"/>
</dbReference>
<feature type="region of interest" description="G-domain" evidence="9">
    <location>
        <begin position="372"/>
        <end position="520"/>
    </location>
</feature>
<dbReference type="PROSITE" id="PS01176">
    <property type="entry name" value="IF2"/>
    <property type="match status" value="1"/>
</dbReference>
<dbReference type="SUPFAM" id="SSF46955">
    <property type="entry name" value="Putative DNA-binding domain"/>
    <property type="match status" value="1"/>
</dbReference>
<evidence type="ECO:0000256" key="10">
    <source>
        <dbReference type="RuleBase" id="RU000644"/>
    </source>
</evidence>
<evidence type="ECO:0000256" key="2">
    <source>
        <dbReference type="ARBA" id="ARBA00007733"/>
    </source>
</evidence>
<feature type="compositionally biased region" description="Basic residues" evidence="12">
    <location>
        <begin position="230"/>
        <end position="241"/>
    </location>
</feature>
<dbReference type="Gene3D" id="2.40.30.10">
    <property type="entry name" value="Translation factors"/>
    <property type="match status" value="2"/>
</dbReference>
<dbReference type="SUPFAM" id="SSF52156">
    <property type="entry name" value="Initiation factor IF2/eIF5b, domain 3"/>
    <property type="match status" value="1"/>
</dbReference>
<dbReference type="Gene3D" id="3.40.50.300">
    <property type="entry name" value="P-loop containing nucleotide triphosphate hydrolases"/>
    <property type="match status" value="1"/>
</dbReference>
<dbReference type="STRING" id="523791.Kkor_0305"/>
<evidence type="ECO:0000256" key="5">
    <source>
        <dbReference type="ARBA" id="ARBA00022540"/>
    </source>
</evidence>
<sequence length="870" mass="95269">MSKITVRDLADTVKTPVEKLMEQLSAAGIKVKGPEDGITDEQKKTLLTYLQKSHGGSEDTGPKKITLNRTQKSTLSVTSSEGKRKSVQVAVKKKRTYVKRSNEELAKLAEEEEAQRKAEEEAKRQAEEEAKRKEEEAKRQAEEEAKRKEEEAKQKADKSKKETQADEPEDKPAKKAEPARDEKKGKPSKAKPKSKSRNDDDEDEVVVKKPSKPKGPVKPMSIADFEEKSGHRKKKRKKGKKKTSDVDLVARALEDSKRGVVIEQRVYQAPEAMKKHGFKKPTDTIVHEVEIPETITVGELAKAMTVKAPELMKAMMKVGVMATINQSLDQETASLVVEEMGHKPVLVNENQMEENALSEAHDETGETKPRAPVVTIMGHVDHGKTSLLDYIRATHVASGEAGGITQHIGAYHVETDKGMITFLDTPGHAAFTAMRARGAEVTDIVILIVAADDGVMPQTIEAVQHAKAAGVPMIVAVNKIDKEESDPERVKNELSQHDVIPEDWGGDVQFVHVSAKSGEGVDDLLDSILLQSEVLELKATDEGAAKGFVIEARLDKGRGAIASILVQKGQLHKGDILLAGTHYGRVRALLDENGEPIESAGPSIPVEVLGLSGVPVAGDEATVVADERTAREIADRRESKQREAFQARQQKAKLENMFANMGNEEETQQLNIIIKADVQGSLEALNKSLTDFSTDEVEVKVISSGVGGIKETDVSLAAASNAIIIGFNVRADSASRKLAEKEAVDIRYYSVIYEAIEEVKAALGGMLSPESRQEIIGLAEVRDVFKSPKLGAIAGCMVVEGVVKRHNPIRVLRDDVVIYEGELESLRRFKDDVNEVRNGMECGIGVKNYNDVKPGDKIEVFQIVIVERTL</sequence>
<accession>C7R7H7</accession>
<evidence type="ECO:0000256" key="6">
    <source>
        <dbReference type="ARBA" id="ARBA00022741"/>
    </source>
</evidence>
<dbReference type="InterPro" id="IPR015760">
    <property type="entry name" value="TIF_IF2"/>
</dbReference>
<dbReference type="InterPro" id="IPR036925">
    <property type="entry name" value="TIF_IF2_dom3_sf"/>
</dbReference>
<dbReference type="Gene3D" id="3.40.50.10050">
    <property type="entry name" value="Translation initiation factor IF- 2, domain 3"/>
    <property type="match status" value="1"/>
</dbReference>
<feature type="domain" description="Tr-type G" evidence="13">
    <location>
        <begin position="369"/>
        <end position="538"/>
    </location>
</feature>
<dbReference type="CDD" id="cd03692">
    <property type="entry name" value="mtIF2_IVc"/>
    <property type="match status" value="1"/>
</dbReference>
<dbReference type="Pfam" id="PF03144">
    <property type="entry name" value="GTP_EFTU_D2"/>
    <property type="match status" value="1"/>
</dbReference>
<dbReference type="Proteomes" id="UP000001231">
    <property type="component" value="Chromosome"/>
</dbReference>
<name>C7R7H7_KANKD</name>
<dbReference type="GO" id="GO:0005829">
    <property type="term" value="C:cytosol"/>
    <property type="evidence" value="ECO:0007669"/>
    <property type="project" value="TreeGrafter"/>
</dbReference>
<dbReference type="InterPro" id="IPR004161">
    <property type="entry name" value="EFTu-like_2"/>
</dbReference>
<keyword evidence="4 9" id="KW-0963">Cytoplasm</keyword>
<reference evidence="14 15" key="1">
    <citation type="journal article" date="2009" name="Stand. Genomic Sci.">
        <title>Complete genome sequence of Kangiella koreensis type strain (SW-125).</title>
        <authorList>
            <person name="Han C."/>
            <person name="Sikorski J."/>
            <person name="Lapidus A."/>
            <person name="Nolan M."/>
            <person name="Glavina Del Rio T."/>
            <person name="Tice H."/>
            <person name="Cheng J.F."/>
            <person name="Lucas S."/>
            <person name="Chen F."/>
            <person name="Copeland A."/>
            <person name="Ivanova N."/>
            <person name="Mavromatis K."/>
            <person name="Ovchinnikova G."/>
            <person name="Pati A."/>
            <person name="Bruce D."/>
            <person name="Goodwin L."/>
            <person name="Pitluck S."/>
            <person name="Chen A."/>
            <person name="Palaniappan K."/>
            <person name="Land M."/>
            <person name="Hauser L."/>
            <person name="Chang Y.J."/>
            <person name="Jeffries C.D."/>
            <person name="Chain P."/>
            <person name="Saunders E."/>
            <person name="Brettin T."/>
            <person name="Goker M."/>
            <person name="Tindall B.J."/>
            <person name="Bristow J."/>
            <person name="Eisen J.A."/>
            <person name="Markowitz V."/>
            <person name="Hugenholtz P."/>
            <person name="Kyrpides N.C."/>
            <person name="Klenk H.P."/>
            <person name="Detter J.C."/>
        </authorList>
    </citation>
    <scope>NUCLEOTIDE SEQUENCE [LARGE SCALE GENOMIC DNA]</scope>
    <source>
        <strain evidence="15">DSM 16069 / KCTC 12182 / SW-125</strain>
    </source>
</reference>
<dbReference type="HAMAP" id="MF_00100_B">
    <property type="entry name" value="IF_2_B"/>
    <property type="match status" value="1"/>
</dbReference>
<dbReference type="InterPro" id="IPR009000">
    <property type="entry name" value="Transl_B-barrel_sf"/>
</dbReference>
<dbReference type="InterPro" id="IPR000178">
    <property type="entry name" value="TF_IF2_bacterial-like"/>
</dbReference>
<dbReference type="InParanoid" id="C7R7H7"/>
<dbReference type="EMBL" id="CP001707">
    <property type="protein sequence ID" value="ACV25726.1"/>
    <property type="molecule type" value="Genomic_DNA"/>
</dbReference>
<dbReference type="PANTHER" id="PTHR43381:SF5">
    <property type="entry name" value="TR-TYPE G DOMAIN-CONTAINING PROTEIN"/>
    <property type="match status" value="1"/>
</dbReference>
<dbReference type="InterPro" id="IPR005225">
    <property type="entry name" value="Small_GTP-bd"/>
</dbReference>
<dbReference type="GO" id="GO:0003743">
    <property type="term" value="F:translation initiation factor activity"/>
    <property type="evidence" value="ECO:0007669"/>
    <property type="project" value="UniProtKB-UniRule"/>
</dbReference>
<dbReference type="Pfam" id="PF22042">
    <property type="entry name" value="EF-G_D2"/>
    <property type="match status" value="1"/>
</dbReference>
<keyword evidence="5 9" id="KW-0396">Initiation factor</keyword>
<dbReference type="Pfam" id="PF00009">
    <property type="entry name" value="GTP_EFTU"/>
    <property type="match status" value="1"/>
</dbReference>
<evidence type="ECO:0000256" key="8">
    <source>
        <dbReference type="ARBA" id="ARBA00023134"/>
    </source>
</evidence>
<dbReference type="OrthoDB" id="9811804at2"/>
<dbReference type="Gene3D" id="3.30.56.50">
    <property type="entry name" value="Putative DNA-binding domain, N-terminal subdomain of bacterial translation initiation factor IF2"/>
    <property type="match status" value="1"/>
</dbReference>
<dbReference type="FunFam" id="3.40.50.10050:FF:000001">
    <property type="entry name" value="Translation initiation factor IF-2"/>
    <property type="match status" value="1"/>
</dbReference>
<organism evidence="14 15">
    <name type="scientific">Kangiella koreensis (strain DSM 16069 / JCM 12317 / KCTC 12182 / SW-125)</name>
    <dbReference type="NCBI Taxonomy" id="523791"/>
    <lineage>
        <taxon>Bacteria</taxon>
        <taxon>Pseudomonadati</taxon>
        <taxon>Pseudomonadota</taxon>
        <taxon>Gammaproteobacteria</taxon>
        <taxon>Kangiellales</taxon>
        <taxon>Kangiellaceae</taxon>
        <taxon>Kangiella</taxon>
    </lineage>
</organism>
<evidence type="ECO:0000256" key="7">
    <source>
        <dbReference type="ARBA" id="ARBA00022917"/>
    </source>
</evidence>
<dbReference type="InterPro" id="IPR027417">
    <property type="entry name" value="P-loop_NTPase"/>
</dbReference>
<evidence type="ECO:0000256" key="12">
    <source>
        <dbReference type="SAM" id="MobiDB-lite"/>
    </source>
</evidence>
<proteinExistence type="inferred from homology"/>
<comment type="subcellular location">
    <subcellularLocation>
        <location evidence="1 9 11">Cytoplasm</location>
    </subcellularLocation>
</comment>
<dbReference type="KEGG" id="kko:Kkor_0305"/>
<dbReference type="InterPro" id="IPR013575">
    <property type="entry name" value="IF2_assoc_dom_bac"/>
</dbReference>